<name>A0A218W753_PUNGR</name>
<dbReference type="AlphaFoldDB" id="A0A218W753"/>
<gene>
    <name evidence="1" type="ORF">CDL15_Pgr010860</name>
</gene>
<evidence type="ECO:0000313" key="2">
    <source>
        <dbReference type="Proteomes" id="UP000197138"/>
    </source>
</evidence>
<proteinExistence type="predicted"/>
<dbReference type="Proteomes" id="UP000197138">
    <property type="component" value="Unassembled WGS sequence"/>
</dbReference>
<sequence length="52" mass="6109">MDKERGEQQLRLFNRAGDQGKVVAEDLLRASWENNDHIGLDDRPAWMFLPRL</sequence>
<reference evidence="2" key="1">
    <citation type="journal article" date="2017" name="Plant J.">
        <title>The pomegranate (Punica granatum L.) genome and the genomics of punicalagin biosynthesis.</title>
        <authorList>
            <person name="Qin G."/>
            <person name="Xu C."/>
            <person name="Ming R."/>
            <person name="Tang H."/>
            <person name="Guyot R."/>
            <person name="Kramer E.M."/>
            <person name="Hu Y."/>
            <person name="Yi X."/>
            <person name="Qi Y."/>
            <person name="Xu X."/>
            <person name="Gao Z."/>
            <person name="Pan H."/>
            <person name="Jian J."/>
            <person name="Tian Y."/>
            <person name="Yue Z."/>
            <person name="Xu Y."/>
        </authorList>
    </citation>
    <scope>NUCLEOTIDE SEQUENCE [LARGE SCALE GENOMIC DNA]</scope>
    <source>
        <strain evidence="2">cv. Dabenzi</strain>
    </source>
</reference>
<evidence type="ECO:0000313" key="1">
    <source>
        <dbReference type="EMBL" id="OWM67922.1"/>
    </source>
</evidence>
<protein>
    <submittedName>
        <fullName evidence="1">Uncharacterized protein</fullName>
    </submittedName>
</protein>
<dbReference type="EMBL" id="MTKT01005370">
    <property type="protein sequence ID" value="OWM67922.1"/>
    <property type="molecule type" value="Genomic_DNA"/>
</dbReference>
<comment type="caution">
    <text evidence="1">The sequence shown here is derived from an EMBL/GenBank/DDBJ whole genome shotgun (WGS) entry which is preliminary data.</text>
</comment>
<organism evidence="1 2">
    <name type="scientific">Punica granatum</name>
    <name type="common">Pomegranate</name>
    <dbReference type="NCBI Taxonomy" id="22663"/>
    <lineage>
        <taxon>Eukaryota</taxon>
        <taxon>Viridiplantae</taxon>
        <taxon>Streptophyta</taxon>
        <taxon>Embryophyta</taxon>
        <taxon>Tracheophyta</taxon>
        <taxon>Spermatophyta</taxon>
        <taxon>Magnoliopsida</taxon>
        <taxon>eudicotyledons</taxon>
        <taxon>Gunneridae</taxon>
        <taxon>Pentapetalae</taxon>
        <taxon>rosids</taxon>
        <taxon>malvids</taxon>
        <taxon>Myrtales</taxon>
        <taxon>Lythraceae</taxon>
        <taxon>Punica</taxon>
    </lineage>
</organism>
<accession>A0A218W753</accession>